<evidence type="ECO:0000313" key="1">
    <source>
        <dbReference type="EMBL" id="KAI5677132.1"/>
    </source>
</evidence>
<proteinExistence type="predicted"/>
<gene>
    <name evidence="1" type="ORF">M9H77_08082</name>
</gene>
<reference evidence="2" key="1">
    <citation type="journal article" date="2023" name="Nat. Plants">
        <title>Single-cell RNA sequencing provides a high-resolution roadmap for understanding the multicellular compartmentation of specialized metabolism.</title>
        <authorList>
            <person name="Sun S."/>
            <person name="Shen X."/>
            <person name="Li Y."/>
            <person name="Li Y."/>
            <person name="Wang S."/>
            <person name="Li R."/>
            <person name="Zhang H."/>
            <person name="Shen G."/>
            <person name="Guo B."/>
            <person name="Wei J."/>
            <person name="Xu J."/>
            <person name="St-Pierre B."/>
            <person name="Chen S."/>
            <person name="Sun C."/>
        </authorList>
    </citation>
    <scope>NUCLEOTIDE SEQUENCE [LARGE SCALE GENOMIC DNA]</scope>
</reference>
<comment type="caution">
    <text evidence="1">The sequence shown here is derived from an EMBL/GenBank/DDBJ whole genome shotgun (WGS) entry which is preliminary data.</text>
</comment>
<protein>
    <submittedName>
        <fullName evidence="1">Uncharacterized protein</fullName>
    </submittedName>
</protein>
<evidence type="ECO:0000313" key="2">
    <source>
        <dbReference type="Proteomes" id="UP001060085"/>
    </source>
</evidence>
<keyword evidence="2" id="KW-1185">Reference proteome</keyword>
<dbReference type="Proteomes" id="UP001060085">
    <property type="component" value="Linkage Group LG02"/>
</dbReference>
<accession>A0ACC0BWZ9</accession>
<dbReference type="EMBL" id="CM044702">
    <property type="protein sequence ID" value="KAI5677132.1"/>
    <property type="molecule type" value="Genomic_DNA"/>
</dbReference>
<sequence length="155" mass="18605">MLVVMESMLMVEATMDMETSFLEDMMVMETSLIKDIMELKEISNEDSCDNMNEKSIEEEECIETKERDIVEEKERFIKRLFIFDPNSILSKESEHFNCPKEKESELERSERESRKSWNFENFLSSFPHHNFEVFEFVKYKCTRLPRLIRSSTEAK</sequence>
<name>A0ACC0BWZ9_CATRO</name>
<organism evidence="1 2">
    <name type="scientific">Catharanthus roseus</name>
    <name type="common">Madagascar periwinkle</name>
    <name type="synonym">Vinca rosea</name>
    <dbReference type="NCBI Taxonomy" id="4058"/>
    <lineage>
        <taxon>Eukaryota</taxon>
        <taxon>Viridiplantae</taxon>
        <taxon>Streptophyta</taxon>
        <taxon>Embryophyta</taxon>
        <taxon>Tracheophyta</taxon>
        <taxon>Spermatophyta</taxon>
        <taxon>Magnoliopsida</taxon>
        <taxon>eudicotyledons</taxon>
        <taxon>Gunneridae</taxon>
        <taxon>Pentapetalae</taxon>
        <taxon>asterids</taxon>
        <taxon>lamiids</taxon>
        <taxon>Gentianales</taxon>
        <taxon>Apocynaceae</taxon>
        <taxon>Rauvolfioideae</taxon>
        <taxon>Vinceae</taxon>
        <taxon>Catharanthinae</taxon>
        <taxon>Catharanthus</taxon>
    </lineage>
</organism>